<dbReference type="OrthoDB" id="607469at2"/>
<keyword evidence="3" id="KW-1185">Reference proteome</keyword>
<feature type="signal peptide" evidence="1">
    <location>
        <begin position="1"/>
        <end position="24"/>
    </location>
</feature>
<sequence>MRKTTFFNLLIVLFSLQCFNVVIAQNLVPFNPRYDEAIKGDILLIGNSNMGVHQTNPYSGTTNNESSANRDQMVYVDIDGDTNTFNSSSADLDVPNDVSCYKVVYAGLYWSSVVKGNTAMEEIKFKTPGSSAYLDIIGTEIYYQNSTNDRNSNTYAYYSDVTNILTALSDPEGTYTVANISSMTSAMMNSGDGRNTEGLSAGWSLFVIYEDPLLPSKYITSFDGFTKIDNQAPNNQQNFVINGFKTIPTGPVRAKYAFSALEGDRSWTQDYLEINGTKISATNASGTTIRPNNNFFNSTVSIIDPITNSPILFTDRSPTSSNTLGFDAGIINIPNAGNSLIANGDTSANIRLGTNTDIYYFYFNAFAIEIIAPNIVLTKIVEDVLGNDIGGQVVDLGDELYYTIGFQNTGNDDATNLIIRDILPTNIVFNYPVDVETLPTGVTVQSYNPTTRELVFKVDASVVEEDDPVSEIRFKVTVVSSCSLLNDACSNNIDNQAYATYKGTINPDFTISDDPSYNTNTGCLLTPGATNFLADLNNCVFEEEVILCGESTVLTAASGYDAYSWSTSPSGTPVIGTTQSITVTTSGTYYVHNIAAAPCQSIDQVFNVITFGFGVTNPVLPFADEIVTCPNDGKQLPNIYLCGDNDARFIQTNITDTSSMIWEKLDETSCTAITEEDCANENLACTWNQVATGPNFTADTAGQYRLTLNYTGGCFNQFYFNIYENLLVPTVTFRDIYCTTPGEIKIGNVPSGYEFSIDGINYQTSNVFSITTPNQYPVYIRQIDVTPNPCIFSVPDVQIRLRDFSVSSVVTQPYCNNEKGSVKLAAHDVRPQYFYTIYQGATLINSVGPISESDYTFKNLNPGSYTATISTEDGCIETIDVQIINPPLLTATSALTKPLTCTDGEITVYPVGGTPPYYYFVNSTTVFQSEPIIPVTASGVYNITVMDSNNCSAETSITVNAIPAPDFNITKTDILCSDAGDIGTITFNVTNTNGNSLMYSIDNGVTFYNSPVFTGLAPGTYDTVVQYTMGTDVCLSTPQSETITITSDINGTATLTTPYTCLTNGVITVSGVSGGTSPYTYSIDGVNFQTGLTFSGLVNGTYAVTIKDANDCTFITGSITIAPLDPLTDLSFSHTPLSCPLITSSVTLTPTGGFGTLRYQIIAPAASTTAYQTSNVFTGLAPNTYTFRVIDENDCIYTESYTIAPLVPITLNTVLTKDLDCTASPDATITGTFSGGVAPFSYAVSINGAAYVSLGTTSSPFSYSTPNNGTYQFLVTDAVGCTAESSVQNVNAISLPSFSVVQTQPILCNSDNSAAIKITIDNTVGTPPFVINVNNDTTGTNYGTQTSGLAAGTYTITLTDAKSCTDIKTIVIAEPTPIIVTHHPVDITCDAFFGVSMGSVIIDAVSGGTAPYNYFVTGSNGYSASELNATGSTSVNFDVVQFGLYQINVVDANGCSVLIQDVLVASPPDNLDIIVNTTADCTTGGEAVVHIGTALASVGPFYFSIYRGPTSVYPNPVGTWQPEDAYGSKKTTFTGLVPGVTYTFIVFDDATDCSYYQSATASIPTNSTLTATALTSNNISCVGSADGNVSFTINSTYGIATTVNYEIWDSLSTTPTGISGTGVVPASGNLSVTNLGALPFGTYFVLISETSGPNAGCGVVTAPFNISESAFDLNISATVDKNANCNANSGVISVIAKDGTAPYLYQLTTSATEPLATDPLWANATTFNRDAGNYYAHVKDAYGCIKTTAVVVLPSDPTPVISVAINNQCTDVEGNFAIDVTLTSAGIAPYAYSIDGGAFQTRTAPFTIINLASGTHTVEVKDANGCGNLVSIDIEAPLGLTPMVTTLATCNDDDGVLTFTGTGGSGSYTFSISPAVGTISGNVISGLPSGTYTVTMTDAITFCTEIVEVFLPSVPLPTITIGAPTQVTCFGEFTGTFEINVSGYSGPYSYEVFNSSGVSINGVVSANTSTNPLLVSGIPAGNYTVKVTETATPFCSASSNVVTINSPINPLSVVAIETSNVTCDDDKGTITATATGGYGSYEYELTGSASVAYSSNGTFRNLSSGNYTVYVRDAGGCIASDNVTLTIPLPINATVTANTTTLSCFGDTNAIITANAASGGAGSNFSYTLHRILPTITSSGPQASPVFSGLGEGTYYVVVTDSYNCEFTSPNIIITEPTQVEASLVKVTSQTCTTDTTLRLSATGGTGPYTYSDTANFATVLGTFASQSSTIPVIPGTYMYYVRDVYGCVAGVSNEIKVDPLPSLNVNLDATNAFINCAGDNTGVIEAKAEGGLGSYVYTLQDASGTNIPGAIQNSPGVFTELPIGTYQVRVDSGDCLTITSQIAITQPTVPLTVNFVPANVTCSGANNGSVVINASGGTGIIKYAISPRLDQFFETSLFENLAPGNYQAMAQDELGCFVISDFEIVEPLPVVLTIVPDSMFPEVCEGDMNGEFSIDISGGTPPYRVVLDDINGTYTTGTLTQTEFPFTNLSGGDHIVYVSDALDCISEWNITFPESVTINPEAAVEFDCFNNITANTVTVTVDESITDPADLDYSLNGGTYQISNVFVNVPSGIGHYIDVRHTNGCIKRTASFDVEQYSQLALVLNDGDLNEIIAVATGGSGAYEYTLNGEPYGSTNKFLIYESGNYTVTVTDSYGCFATATRYFEFIDLCIPNYFTPDKETNYEWGPGCDSQYKNLTFNIYDRYGRRVATLGVDEKWDGKYNEIELPTGDYWYVVKLNDKNYDREFVGHFTLYR</sequence>
<reference evidence="2 3" key="1">
    <citation type="submission" date="2019-03" db="EMBL/GenBank/DDBJ databases">
        <title>Genomic Encyclopedia of Type Strains, Phase IV (KMG-IV): sequencing the most valuable type-strain genomes for metagenomic binning, comparative biology and taxonomic classification.</title>
        <authorList>
            <person name="Goeker M."/>
        </authorList>
    </citation>
    <scope>NUCLEOTIDE SEQUENCE [LARGE SCALE GENOMIC DNA]</scope>
    <source>
        <strain evidence="2 3">DSM 18792</strain>
    </source>
</reference>
<dbReference type="NCBIfam" id="TIGR01451">
    <property type="entry name" value="B_ant_repeat"/>
    <property type="match status" value="1"/>
</dbReference>
<evidence type="ECO:0000313" key="3">
    <source>
        <dbReference type="Proteomes" id="UP000295455"/>
    </source>
</evidence>
<dbReference type="Proteomes" id="UP000295455">
    <property type="component" value="Unassembled WGS sequence"/>
</dbReference>
<keyword evidence="1" id="KW-0732">Signal</keyword>
<name>A0A4R1RBL4_9FLAO</name>
<gene>
    <name evidence="2" type="ORF">EV196_110136</name>
</gene>
<dbReference type="Pfam" id="PF13585">
    <property type="entry name" value="CHU_C"/>
    <property type="match status" value="1"/>
</dbReference>
<dbReference type="EMBL" id="SLUP01000010">
    <property type="protein sequence ID" value="TCL63183.1"/>
    <property type="molecule type" value="Genomic_DNA"/>
</dbReference>
<dbReference type="Pfam" id="PF13573">
    <property type="entry name" value="SprB"/>
    <property type="match status" value="4"/>
</dbReference>
<protein>
    <submittedName>
        <fullName evidence="2">Gliding motility-associated-like protein</fullName>
    </submittedName>
</protein>
<dbReference type="InterPro" id="IPR026341">
    <property type="entry name" value="T9SS_type_B"/>
</dbReference>
<dbReference type="NCBIfam" id="TIGR04131">
    <property type="entry name" value="Bac_Flav_CTERM"/>
    <property type="match status" value="1"/>
</dbReference>
<proteinExistence type="predicted"/>
<dbReference type="RefSeq" id="WP_132219234.1">
    <property type="nucleotide sequence ID" value="NZ_OX156936.1"/>
</dbReference>
<evidence type="ECO:0000256" key="1">
    <source>
        <dbReference type="SAM" id="SignalP"/>
    </source>
</evidence>
<evidence type="ECO:0000313" key="2">
    <source>
        <dbReference type="EMBL" id="TCL63183.1"/>
    </source>
</evidence>
<organism evidence="2 3">
    <name type="scientific">Mariniflexile fucanivorans</name>
    <dbReference type="NCBI Taxonomy" id="264023"/>
    <lineage>
        <taxon>Bacteria</taxon>
        <taxon>Pseudomonadati</taxon>
        <taxon>Bacteroidota</taxon>
        <taxon>Flavobacteriia</taxon>
        <taxon>Flavobacteriales</taxon>
        <taxon>Flavobacteriaceae</taxon>
        <taxon>Mariniflexile</taxon>
    </lineage>
</organism>
<accession>A0A4R1RBL4</accession>
<feature type="chain" id="PRO_5020638865" evidence="1">
    <location>
        <begin position="25"/>
        <end position="2755"/>
    </location>
</feature>
<comment type="caution">
    <text evidence="2">The sequence shown here is derived from an EMBL/GenBank/DDBJ whole genome shotgun (WGS) entry which is preliminary data.</text>
</comment>
<dbReference type="InterPro" id="IPR025667">
    <property type="entry name" value="SprB_repeat"/>
</dbReference>
<dbReference type="InterPro" id="IPR047589">
    <property type="entry name" value="DUF11_rpt"/>
</dbReference>